<dbReference type="EMBL" id="UYSL01019857">
    <property type="protein sequence ID" value="VDL70674.1"/>
    <property type="molecule type" value="Genomic_DNA"/>
</dbReference>
<reference evidence="4" key="1">
    <citation type="submission" date="2016-04" db="UniProtKB">
        <authorList>
            <consortium name="WormBaseParasite"/>
        </authorList>
    </citation>
    <scope>IDENTIFICATION</scope>
</reference>
<dbReference type="WBParaSite" id="NBR_0000708401-mRNA-1">
    <property type="protein sequence ID" value="NBR_0000708401-mRNA-1"/>
    <property type="gene ID" value="NBR_0000708401"/>
</dbReference>
<keyword evidence="3" id="KW-1185">Reference proteome</keyword>
<accession>A0A158QXM7</accession>
<evidence type="ECO:0000313" key="3">
    <source>
        <dbReference type="Proteomes" id="UP000271162"/>
    </source>
</evidence>
<keyword evidence="1" id="KW-0472">Membrane</keyword>
<keyword evidence="1" id="KW-1133">Transmembrane helix</keyword>
<name>A0A158QXM7_NIPBR</name>
<feature type="transmembrane region" description="Helical" evidence="1">
    <location>
        <begin position="96"/>
        <end position="117"/>
    </location>
</feature>
<gene>
    <name evidence="2" type="ORF">NBR_LOCUS7085</name>
</gene>
<organism evidence="4">
    <name type="scientific">Nippostrongylus brasiliensis</name>
    <name type="common">Rat hookworm</name>
    <dbReference type="NCBI Taxonomy" id="27835"/>
    <lineage>
        <taxon>Eukaryota</taxon>
        <taxon>Metazoa</taxon>
        <taxon>Ecdysozoa</taxon>
        <taxon>Nematoda</taxon>
        <taxon>Chromadorea</taxon>
        <taxon>Rhabditida</taxon>
        <taxon>Rhabditina</taxon>
        <taxon>Rhabditomorpha</taxon>
        <taxon>Strongyloidea</taxon>
        <taxon>Heligmosomidae</taxon>
        <taxon>Nippostrongylus</taxon>
    </lineage>
</organism>
<evidence type="ECO:0000256" key="1">
    <source>
        <dbReference type="SAM" id="Phobius"/>
    </source>
</evidence>
<keyword evidence="1" id="KW-0812">Transmembrane</keyword>
<sequence length="179" mass="19964">MKCSTSCIQAQFIERDTGNVFTYRDCGTYLLQEFGKEKFNLSYTQYAMILTDIDDVGNTWIFKFCNKEKCLHPSDYELDDTASADQIAGNSNPTGLYIIAFSVLIGVVAGLAIAIALKLYGAKLGKININRRSFFYFQISKLVTDASALSWRAVEGYTYMRCCGHRVNMEGFGGDISAL</sequence>
<dbReference type="Proteomes" id="UP000271162">
    <property type="component" value="Unassembled WGS sequence"/>
</dbReference>
<protein>
    <submittedName>
        <fullName evidence="2 4">Uncharacterized protein</fullName>
    </submittedName>
</protein>
<evidence type="ECO:0000313" key="4">
    <source>
        <dbReference type="WBParaSite" id="NBR_0000708401-mRNA-1"/>
    </source>
</evidence>
<evidence type="ECO:0000313" key="2">
    <source>
        <dbReference type="EMBL" id="VDL70674.1"/>
    </source>
</evidence>
<dbReference type="AlphaFoldDB" id="A0A158QXM7"/>
<proteinExistence type="predicted"/>
<reference evidence="2 3" key="2">
    <citation type="submission" date="2018-11" db="EMBL/GenBank/DDBJ databases">
        <authorList>
            <consortium name="Pathogen Informatics"/>
        </authorList>
    </citation>
    <scope>NUCLEOTIDE SEQUENCE [LARGE SCALE GENOMIC DNA]</scope>
</reference>